<name>A0A8K0GA17_IGNLU</name>
<dbReference type="AlphaFoldDB" id="A0A8K0GA17"/>
<comment type="caution">
    <text evidence="1">The sequence shown here is derived from an EMBL/GenBank/DDBJ whole genome shotgun (WGS) entry which is preliminary data.</text>
</comment>
<dbReference type="EMBL" id="VTPC01045328">
    <property type="protein sequence ID" value="KAF2890848.1"/>
    <property type="molecule type" value="Genomic_DNA"/>
</dbReference>
<dbReference type="Proteomes" id="UP000801492">
    <property type="component" value="Unassembled WGS sequence"/>
</dbReference>
<protein>
    <submittedName>
        <fullName evidence="1">Uncharacterized protein</fullName>
    </submittedName>
</protein>
<accession>A0A8K0GA17</accession>
<dbReference type="PANTHER" id="PTHR11005">
    <property type="entry name" value="LYSOSOMAL ACID LIPASE-RELATED"/>
    <property type="match status" value="1"/>
</dbReference>
<evidence type="ECO:0000313" key="2">
    <source>
        <dbReference type="Proteomes" id="UP000801492"/>
    </source>
</evidence>
<dbReference type="Gene3D" id="3.40.50.1820">
    <property type="entry name" value="alpha/beta hydrolase"/>
    <property type="match status" value="1"/>
</dbReference>
<organism evidence="1 2">
    <name type="scientific">Ignelater luminosus</name>
    <name type="common">Cucubano</name>
    <name type="synonym">Pyrophorus luminosus</name>
    <dbReference type="NCBI Taxonomy" id="2038154"/>
    <lineage>
        <taxon>Eukaryota</taxon>
        <taxon>Metazoa</taxon>
        <taxon>Ecdysozoa</taxon>
        <taxon>Arthropoda</taxon>
        <taxon>Hexapoda</taxon>
        <taxon>Insecta</taxon>
        <taxon>Pterygota</taxon>
        <taxon>Neoptera</taxon>
        <taxon>Endopterygota</taxon>
        <taxon>Coleoptera</taxon>
        <taxon>Polyphaga</taxon>
        <taxon>Elateriformia</taxon>
        <taxon>Elateroidea</taxon>
        <taxon>Elateridae</taxon>
        <taxon>Agrypninae</taxon>
        <taxon>Pyrophorini</taxon>
        <taxon>Ignelater</taxon>
    </lineage>
</organism>
<gene>
    <name evidence="1" type="ORF">ILUMI_15326</name>
</gene>
<dbReference type="SUPFAM" id="SSF53474">
    <property type="entry name" value="alpha/beta-Hydrolases"/>
    <property type="match status" value="1"/>
</dbReference>
<keyword evidence="2" id="KW-1185">Reference proteome</keyword>
<dbReference type="InterPro" id="IPR029058">
    <property type="entry name" value="AB_hydrolase_fold"/>
</dbReference>
<proteinExistence type="predicted"/>
<evidence type="ECO:0000313" key="1">
    <source>
        <dbReference type="EMBL" id="KAF2890848.1"/>
    </source>
</evidence>
<reference evidence="1" key="1">
    <citation type="submission" date="2019-08" db="EMBL/GenBank/DDBJ databases">
        <title>The genome of the North American firefly Photinus pyralis.</title>
        <authorList>
            <consortium name="Photinus pyralis genome working group"/>
            <person name="Fallon T.R."/>
            <person name="Sander Lower S.E."/>
            <person name="Weng J.-K."/>
        </authorList>
    </citation>
    <scope>NUCLEOTIDE SEQUENCE</scope>
    <source>
        <strain evidence="1">TRF0915ILg1</strain>
        <tissue evidence="1">Whole body</tissue>
    </source>
</reference>
<sequence>MHEFLPQNSFLGKLGEWFCSDGSIFQMLCTNSLFAVCGFNPAQMNATLLPVIMGHTPAGSSTRQFLHFAQEVNSGKFRKYDYGAFKNMREYGSLSPPKYKLSKVTAPVYLHYSRNDWLSNEKDVNNLYNELGNVRGKFLSPDNKFNHVDYLYGIDAKALLYDRVLGLMKRH</sequence>
<dbReference type="OrthoDB" id="9974421at2759"/>